<dbReference type="AlphaFoldDB" id="A0A1T4QMR6"/>
<keyword evidence="3" id="KW-1185">Reference proteome</keyword>
<protein>
    <submittedName>
        <fullName evidence="2">Uncharacterized protein</fullName>
    </submittedName>
</protein>
<name>A0A1T4QMR6_9GAMM</name>
<feature type="compositionally biased region" description="Acidic residues" evidence="1">
    <location>
        <begin position="7"/>
        <end position="25"/>
    </location>
</feature>
<evidence type="ECO:0000313" key="3">
    <source>
        <dbReference type="Proteomes" id="UP000191418"/>
    </source>
</evidence>
<organism evidence="2 3">
    <name type="scientific">Oceanospirillum multiglobuliferum</name>
    <dbReference type="NCBI Taxonomy" id="64969"/>
    <lineage>
        <taxon>Bacteria</taxon>
        <taxon>Pseudomonadati</taxon>
        <taxon>Pseudomonadota</taxon>
        <taxon>Gammaproteobacteria</taxon>
        <taxon>Oceanospirillales</taxon>
        <taxon>Oceanospirillaceae</taxon>
        <taxon>Oceanospirillum</taxon>
    </lineage>
</organism>
<dbReference type="InterPro" id="IPR058510">
    <property type="entry name" value="DUF8197"/>
</dbReference>
<gene>
    <name evidence="2" type="ORF">BTE48_03195</name>
</gene>
<evidence type="ECO:0000313" key="2">
    <source>
        <dbReference type="EMBL" id="OPX56448.1"/>
    </source>
</evidence>
<dbReference type="RefSeq" id="WP_078745538.1">
    <property type="nucleotide sequence ID" value="NZ_FUXG01000012.1"/>
</dbReference>
<dbReference type="NCBIfam" id="NF046101">
    <property type="entry name" value="PA3496_fam"/>
    <property type="match status" value="1"/>
</dbReference>
<comment type="caution">
    <text evidence="2">The sequence shown here is derived from an EMBL/GenBank/DDBJ whole genome shotgun (WGS) entry which is preliminary data.</text>
</comment>
<dbReference type="InterPro" id="IPR058059">
    <property type="entry name" value="PA3496-like"/>
</dbReference>
<feature type="region of interest" description="Disordered" evidence="1">
    <location>
        <begin position="1"/>
        <end position="29"/>
    </location>
</feature>
<evidence type="ECO:0000256" key="1">
    <source>
        <dbReference type="SAM" id="MobiDB-lite"/>
    </source>
</evidence>
<dbReference type="EMBL" id="MTSM01000003">
    <property type="protein sequence ID" value="OPX56448.1"/>
    <property type="molecule type" value="Genomic_DNA"/>
</dbReference>
<accession>A0A1T4QMR6</accession>
<proteinExistence type="predicted"/>
<dbReference type="Pfam" id="PF26620">
    <property type="entry name" value="DUF8197"/>
    <property type="match status" value="1"/>
</dbReference>
<reference evidence="2 3" key="1">
    <citation type="submission" date="2017-01" db="EMBL/GenBank/DDBJ databases">
        <title>Genome Sequencing of a Marine Spirillum, Oceanospirillum multiglobuliferum ATCC 33336, from Japan.</title>
        <authorList>
            <person name="Carney J.G."/>
            <person name="Trachtenberg A.M."/>
            <person name="Rheaume B.A."/>
            <person name="Linnane J.D."/>
            <person name="Pitts N.L."/>
            <person name="Mykles D.L."/>
            <person name="Maclea K.S."/>
        </authorList>
    </citation>
    <scope>NUCLEOTIDE SEQUENCE [LARGE SCALE GENOMIC DNA]</scope>
    <source>
        <strain evidence="2 3">ATCC 33336</strain>
    </source>
</reference>
<dbReference type="Proteomes" id="UP000191418">
    <property type="component" value="Unassembled WGS sequence"/>
</dbReference>
<sequence>MGREDVSFDSDDDIFDDAQDDVDDSDLGKRDYAMDKRRMIEDRLEQRQLRRNIEDDYDFDLDDEDDV</sequence>